<reference evidence="8" key="1">
    <citation type="submission" date="2020-08" db="EMBL/GenBank/DDBJ databases">
        <title>Genome public.</title>
        <authorList>
            <person name="Liu C."/>
            <person name="Sun Q."/>
        </authorList>
    </citation>
    <scope>NUCLEOTIDE SEQUENCE</scope>
    <source>
        <strain evidence="8">BX22</strain>
    </source>
</reference>
<evidence type="ECO:0000256" key="4">
    <source>
        <dbReference type="ARBA" id="ARBA00022989"/>
    </source>
</evidence>
<dbReference type="RefSeq" id="WP_186869236.1">
    <property type="nucleotide sequence ID" value="NZ_JACOOL010000004.1"/>
</dbReference>
<feature type="transmembrane region" description="Helical" evidence="6">
    <location>
        <begin position="53"/>
        <end position="78"/>
    </location>
</feature>
<keyword evidence="5 6" id="KW-0472">Membrane</keyword>
<dbReference type="EMBL" id="JACOOL010000004">
    <property type="protein sequence ID" value="MBC5636526.1"/>
    <property type="molecule type" value="Genomic_DNA"/>
</dbReference>
<sequence length="155" mass="17841">MSEASLSYQHAASSSEQRFAGFWMRFWAYVLDIVVISSLNGILLSPFKFVNDGIAISIGLWTVTGLIASIVYFAYFLFMTKFFGQTIGKMILGIRVIREDEQSLKWSDVFFREVIGRFIYRVFSILMVLYIIVGFTEEKQGLHDMIASTRVVFDR</sequence>
<evidence type="ECO:0000256" key="2">
    <source>
        <dbReference type="ARBA" id="ARBA00022475"/>
    </source>
</evidence>
<evidence type="ECO:0000313" key="8">
    <source>
        <dbReference type="EMBL" id="MBC5636526.1"/>
    </source>
</evidence>
<evidence type="ECO:0000256" key="6">
    <source>
        <dbReference type="SAM" id="Phobius"/>
    </source>
</evidence>
<protein>
    <submittedName>
        <fullName evidence="8">RDD family protein</fullName>
    </submittedName>
</protein>
<feature type="transmembrane region" description="Helical" evidence="6">
    <location>
        <begin position="118"/>
        <end position="136"/>
    </location>
</feature>
<dbReference type="AlphaFoldDB" id="A0A923L503"/>
<keyword evidence="4 6" id="KW-1133">Transmembrane helix</keyword>
<name>A0A923L503_9BACI</name>
<comment type="subcellular location">
    <subcellularLocation>
        <location evidence="1">Cell membrane</location>
        <topology evidence="1">Multi-pass membrane protein</topology>
    </subcellularLocation>
</comment>
<accession>A0A923L503</accession>
<proteinExistence type="predicted"/>
<dbReference type="Proteomes" id="UP000637359">
    <property type="component" value="Unassembled WGS sequence"/>
</dbReference>
<dbReference type="InterPro" id="IPR010432">
    <property type="entry name" value="RDD"/>
</dbReference>
<gene>
    <name evidence="8" type="ORF">H8S33_06775</name>
</gene>
<dbReference type="PANTHER" id="PTHR36115:SF9">
    <property type="entry name" value="LMO1584 PROTEIN"/>
    <property type="match status" value="1"/>
</dbReference>
<dbReference type="GO" id="GO:0005886">
    <property type="term" value="C:plasma membrane"/>
    <property type="evidence" value="ECO:0007669"/>
    <property type="project" value="UniProtKB-SubCell"/>
</dbReference>
<comment type="caution">
    <text evidence="8">The sequence shown here is derived from an EMBL/GenBank/DDBJ whole genome shotgun (WGS) entry which is preliminary data.</text>
</comment>
<evidence type="ECO:0000256" key="1">
    <source>
        <dbReference type="ARBA" id="ARBA00004651"/>
    </source>
</evidence>
<evidence type="ECO:0000313" key="9">
    <source>
        <dbReference type="Proteomes" id="UP000637359"/>
    </source>
</evidence>
<keyword evidence="2" id="KW-1003">Cell membrane</keyword>
<feature type="transmembrane region" description="Helical" evidence="6">
    <location>
        <begin position="26"/>
        <end position="47"/>
    </location>
</feature>
<evidence type="ECO:0000256" key="3">
    <source>
        <dbReference type="ARBA" id="ARBA00022692"/>
    </source>
</evidence>
<organism evidence="8 9">
    <name type="scientific">Ornithinibacillus hominis</name>
    <dbReference type="NCBI Taxonomy" id="2763055"/>
    <lineage>
        <taxon>Bacteria</taxon>
        <taxon>Bacillati</taxon>
        <taxon>Bacillota</taxon>
        <taxon>Bacilli</taxon>
        <taxon>Bacillales</taxon>
        <taxon>Bacillaceae</taxon>
        <taxon>Ornithinibacillus</taxon>
    </lineage>
</organism>
<keyword evidence="3 6" id="KW-0812">Transmembrane</keyword>
<dbReference type="PANTHER" id="PTHR36115">
    <property type="entry name" value="PROLINE-RICH ANTIGEN HOMOLOG-RELATED"/>
    <property type="match status" value="1"/>
</dbReference>
<evidence type="ECO:0000256" key="5">
    <source>
        <dbReference type="ARBA" id="ARBA00023136"/>
    </source>
</evidence>
<dbReference type="Pfam" id="PF06271">
    <property type="entry name" value="RDD"/>
    <property type="match status" value="1"/>
</dbReference>
<evidence type="ECO:0000259" key="7">
    <source>
        <dbReference type="Pfam" id="PF06271"/>
    </source>
</evidence>
<feature type="domain" description="RDD" evidence="7">
    <location>
        <begin position="20"/>
        <end position="147"/>
    </location>
</feature>
<dbReference type="InterPro" id="IPR051791">
    <property type="entry name" value="Pra-immunoreactive"/>
</dbReference>
<keyword evidence="9" id="KW-1185">Reference proteome</keyword>